<reference evidence="2 3" key="1">
    <citation type="submission" date="2020-07" db="EMBL/GenBank/DDBJ databases">
        <title>Sequencing the genomes of 1000 actinobacteria strains.</title>
        <authorList>
            <person name="Klenk H.-P."/>
        </authorList>
    </citation>
    <scope>NUCLEOTIDE SEQUENCE [LARGE SCALE GENOMIC DNA]</scope>
    <source>
        <strain evidence="2 3">DSM 103164</strain>
    </source>
</reference>
<feature type="region of interest" description="Disordered" evidence="1">
    <location>
        <begin position="257"/>
        <end position="277"/>
    </location>
</feature>
<dbReference type="EMBL" id="JACBZS010000001">
    <property type="protein sequence ID" value="NYI71564.1"/>
    <property type="molecule type" value="Genomic_DNA"/>
</dbReference>
<evidence type="ECO:0000313" key="2">
    <source>
        <dbReference type="EMBL" id="NYI71564.1"/>
    </source>
</evidence>
<dbReference type="RefSeq" id="WP_179445372.1">
    <property type="nucleotide sequence ID" value="NZ_JACBZS010000001.1"/>
</dbReference>
<protein>
    <submittedName>
        <fullName evidence="2">Uncharacterized protein</fullName>
    </submittedName>
</protein>
<gene>
    <name evidence="2" type="ORF">GGQ54_002124</name>
</gene>
<evidence type="ECO:0000256" key="1">
    <source>
        <dbReference type="SAM" id="MobiDB-lite"/>
    </source>
</evidence>
<accession>A0A7Z0D9P5</accession>
<sequence>MTSGGAEKEKPLSSTRALHDLLRTVRAEAMQGGRSVLEAWSGALGVGHGSPEFVRGHIRATDLFSEMLAELDTLDEPAKRRYESRLSIWWDALVEPAGWSEPVPNRDDPLDHLDSMADIVEAQSVELRTAAQKLRDALTTARRIVVQAVNDGEVEESAGSRLIDLIDRLLHEIDDPQKSVFRLKDVAATFLGDLQIFLIRYPQAVGVLSRVVGTVIVGITVLIDPVAAAGLASAVAAGSWTADRILASAEPVMPKALESGATRELESGSGDSEETDS</sequence>
<comment type="caution">
    <text evidence="2">The sequence shown here is derived from an EMBL/GenBank/DDBJ whole genome shotgun (WGS) entry which is preliminary data.</text>
</comment>
<keyword evidence="3" id="KW-1185">Reference proteome</keyword>
<proteinExistence type="predicted"/>
<dbReference type="AlphaFoldDB" id="A0A7Z0D9P5"/>
<organism evidence="2 3">
    <name type="scientific">Naumannella cuiyingiana</name>
    <dbReference type="NCBI Taxonomy" id="1347891"/>
    <lineage>
        <taxon>Bacteria</taxon>
        <taxon>Bacillati</taxon>
        <taxon>Actinomycetota</taxon>
        <taxon>Actinomycetes</taxon>
        <taxon>Propionibacteriales</taxon>
        <taxon>Propionibacteriaceae</taxon>
        <taxon>Naumannella</taxon>
    </lineage>
</organism>
<name>A0A7Z0D9P5_9ACTN</name>
<dbReference type="Proteomes" id="UP000527616">
    <property type="component" value="Unassembled WGS sequence"/>
</dbReference>
<evidence type="ECO:0000313" key="3">
    <source>
        <dbReference type="Proteomes" id="UP000527616"/>
    </source>
</evidence>